<reference evidence="1 2" key="1">
    <citation type="journal article" date="2018" name="Elife">
        <title>Discovery and characterization of a prevalent human gut bacterial enzyme sufficient for the inactivation of a family of plant toxins.</title>
        <authorList>
            <person name="Koppel N."/>
            <person name="Bisanz J.E."/>
            <person name="Pandelia M.E."/>
            <person name="Turnbaugh P.J."/>
            <person name="Balskus E.P."/>
        </authorList>
    </citation>
    <scope>NUCLEOTIDE SEQUENCE [LARGE SCALE GENOMIC DNA]</scope>
    <source>
        <strain evidence="1 2">3C</strain>
    </source>
</reference>
<proteinExistence type="predicted"/>
<evidence type="ECO:0000313" key="1">
    <source>
        <dbReference type="EMBL" id="RDB67358.1"/>
    </source>
</evidence>
<dbReference type="Proteomes" id="UP000254000">
    <property type="component" value="Unassembled WGS sequence"/>
</dbReference>
<protein>
    <submittedName>
        <fullName evidence="1">Uncharacterized protein</fullName>
    </submittedName>
</protein>
<dbReference type="EMBL" id="PPTS01000001">
    <property type="protein sequence ID" value="RDB67358.1"/>
    <property type="molecule type" value="Genomic_DNA"/>
</dbReference>
<evidence type="ECO:0000313" key="2">
    <source>
        <dbReference type="Proteomes" id="UP000254000"/>
    </source>
</evidence>
<comment type="caution">
    <text evidence="1">The sequence shown here is derived from an EMBL/GenBank/DDBJ whole genome shotgun (WGS) entry which is preliminary data.</text>
</comment>
<dbReference type="OrthoDB" id="3176061at2"/>
<gene>
    <name evidence="1" type="ORF">C1877_01960</name>
</gene>
<keyword evidence="2" id="KW-1185">Reference proteome</keyword>
<sequence>MNIIMCAILSIYVLWTVQNLPGNEALPIFTPLGFLVSFVTSFCVGEFVGDHVPGLAWGQKLAGALGVKSKVGVHFISVAVLALVMITSISFICTWINNIQVAGWDGTFAAWIMVYPFLLASGYVVELIMLPLAMKMAAAISGFDPSKAPSPES</sequence>
<name>A0A369MAA6_9ACTN</name>
<organism evidence="1 2">
    <name type="scientific">Gordonibacter pamelaeae</name>
    <dbReference type="NCBI Taxonomy" id="471189"/>
    <lineage>
        <taxon>Bacteria</taxon>
        <taxon>Bacillati</taxon>
        <taxon>Actinomycetota</taxon>
        <taxon>Coriobacteriia</taxon>
        <taxon>Eggerthellales</taxon>
        <taxon>Eggerthellaceae</taxon>
        <taxon>Gordonibacter</taxon>
    </lineage>
</organism>
<accession>A0A369MAA6</accession>
<dbReference type="AlphaFoldDB" id="A0A369MAA6"/>